<feature type="compositionally biased region" description="Polar residues" evidence="1">
    <location>
        <begin position="9"/>
        <end position="19"/>
    </location>
</feature>
<dbReference type="PROSITE" id="PS00028">
    <property type="entry name" value="ZINC_FINGER_C2H2_1"/>
    <property type="match status" value="1"/>
</dbReference>
<dbReference type="PANTHER" id="PTHR21354:SF0">
    <property type="entry name" value="ZINC FINGER PROTEIN 511"/>
    <property type="match status" value="1"/>
</dbReference>
<evidence type="ECO:0000259" key="2">
    <source>
        <dbReference type="PROSITE" id="PS00028"/>
    </source>
</evidence>
<feature type="region of interest" description="Disordered" evidence="1">
    <location>
        <begin position="1"/>
        <end position="24"/>
    </location>
</feature>
<proteinExistence type="predicted"/>
<dbReference type="PANTHER" id="PTHR21354">
    <property type="entry name" value="ZINC FINGER PROTEIN 511"/>
    <property type="match status" value="1"/>
</dbReference>
<feature type="domain" description="C2H2-type" evidence="2">
    <location>
        <begin position="110"/>
        <end position="133"/>
    </location>
</feature>
<sequence>MSPIKRQHTPSPSRTSSPAGTPKALRVSAPIRSPLLCTLPPTCNPPNRPTPLSDTRALEAHYAAYHAHVCSSPGCGCVFPDAHLFELHLTECHDPLAALHRERGDKIFACHLSSCPRVFANPKARRLHLISVHAYPKEYFFAITNKGIGGLLRRWGEGASLLRGQWRPRDNNDEDEDEDDGASLPPSSTLHSDDSDGPDDDHNDAEGGRQAKANGGDDAVDALAQDVSALGLVPSSVRFGRGGSSRASEGNDNDKGAEDSDAMEQDGVVASDKPPSVRGRRGRGRAGGGGGAGVGRGSGRGRGGFVPPPPRAGFLARGGAGHSRGLPRGLIATAIRGRGRGALI</sequence>
<name>A0AAD4LFQ6_9AGAM</name>
<dbReference type="EMBL" id="JAKELL010000033">
    <property type="protein sequence ID" value="KAH8989980.1"/>
    <property type="molecule type" value="Genomic_DNA"/>
</dbReference>
<evidence type="ECO:0000313" key="4">
    <source>
        <dbReference type="Proteomes" id="UP001201163"/>
    </source>
</evidence>
<feature type="compositionally biased region" description="Low complexity" evidence="1">
    <location>
        <begin position="235"/>
        <end position="248"/>
    </location>
</feature>
<evidence type="ECO:0000256" key="1">
    <source>
        <dbReference type="SAM" id="MobiDB-lite"/>
    </source>
</evidence>
<dbReference type="SMART" id="SM00355">
    <property type="entry name" value="ZnF_C2H2"/>
    <property type="match status" value="2"/>
</dbReference>
<feature type="region of interest" description="Disordered" evidence="1">
    <location>
        <begin position="235"/>
        <end position="326"/>
    </location>
</feature>
<reference evidence="3" key="1">
    <citation type="submission" date="2022-01" db="EMBL/GenBank/DDBJ databases">
        <title>Comparative genomics reveals a dynamic genome evolution in the ectomycorrhizal milk-cap (Lactarius) mushrooms.</title>
        <authorList>
            <consortium name="DOE Joint Genome Institute"/>
            <person name="Lebreton A."/>
            <person name="Tang N."/>
            <person name="Kuo A."/>
            <person name="LaButti K."/>
            <person name="Drula E."/>
            <person name="Barry K."/>
            <person name="Clum A."/>
            <person name="Lipzen A."/>
            <person name="Mousain D."/>
            <person name="Ng V."/>
            <person name="Wang R."/>
            <person name="Wang X."/>
            <person name="Dai Y."/>
            <person name="Henrissat B."/>
            <person name="Grigoriev I.V."/>
            <person name="Guerin-Laguette A."/>
            <person name="Yu F."/>
            <person name="Martin F.M."/>
        </authorList>
    </citation>
    <scope>NUCLEOTIDE SEQUENCE</scope>
    <source>
        <strain evidence="3">QP</strain>
    </source>
</reference>
<protein>
    <recommendedName>
        <fullName evidence="2">C2H2-type domain-containing protein</fullName>
    </recommendedName>
</protein>
<feature type="compositionally biased region" description="Gly residues" evidence="1">
    <location>
        <begin position="285"/>
        <end position="304"/>
    </location>
</feature>
<dbReference type="InterPro" id="IPR013087">
    <property type="entry name" value="Znf_C2H2_type"/>
</dbReference>
<feature type="compositionally biased region" description="Acidic residues" evidence="1">
    <location>
        <begin position="172"/>
        <end position="181"/>
    </location>
</feature>
<dbReference type="InterPro" id="IPR039258">
    <property type="entry name" value="ZNF511"/>
</dbReference>
<evidence type="ECO:0000313" key="3">
    <source>
        <dbReference type="EMBL" id="KAH8989980.1"/>
    </source>
</evidence>
<dbReference type="Proteomes" id="UP001201163">
    <property type="component" value="Unassembled WGS sequence"/>
</dbReference>
<organism evidence="3 4">
    <name type="scientific">Lactarius akahatsu</name>
    <dbReference type="NCBI Taxonomy" id="416441"/>
    <lineage>
        <taxon>Eukaryota</taxon>
        <taxon>Fungi</taxon>
        <taxon>Dikarya</taxon>
        <taxon>Basidiomycota</taxon>
        <taxon>Agaricomycotina</taxon>
        <taxon>Agaricomycetes</taxon>
        <taxon>Russulales</taxon>
        <taxon>Russulaceae</taxon>
        <taxon>Lactarius</taxon>
    </lineage>
</organism>
<keyword evidence="4" id="KW-1185">Reference proteome</keyword>
<accession>A0AAD4LFQ6</accession>
<gene>
    <name evidence="3" type="ORF">EDB92DRAFT_1935436</name>
</gene>
<feature type="region of interest" description="Disordered" evidence="1">
    <location>
        <begin position="164"/>
        <end position="216"/>
    </location>
</feature>
<comment type="caution">
    <text evidence="3">The sequence shown here is derived from an EMBL/GenBank/DDBJ whole genome shotgun (WGS) entry which is preliminary data.</text>
</comment>
<dbReference type="AlphaFoldDB" id="A0AAD4LFQ6"/>